<name>A0ABV3J723_9ACTN</name>
<proteinExistence type="predicted"/>
<reference evidence="1 2" key="1">
    <citation type="submission" date="2024-06" db="EMBL/GenBank/DDBJ databases">
        <title>The Natural Products Discovery Center: Release of the First 8490 Sequenced Strains for Exploring Actinobacteria Biosynthetic Diversity.</title>
        <authorList>
            <person name="Kalkreuter E."/>
            <person name="Kautsar S.A."/>
            <person name="Yang D."/>
            <person name="Bader C.D."/>
            <person name="Teijaro C.N."/>
            <person name="Fluegel L."/>
            <person name="Davis C.M."/>
            <person name="Simpson J.R."/>
            <person name="Lauterbach L."/>
            <person name="Steele A.D."/>
            <person name="Gui C."/>
            <person name="Meng S."/>
            <person name="Li G."/>
            <person name="Viehrig K."/>
            <person name="Ye F."/>
            <person name="Su P."/>
            <person name="Kiefer A.F."/>
            <person name="Nichols A."/>
            <person name="Cepeda A.J."/>
            <person name="Yan W."/>
            <person name="Fan B."/>
            <person name="Jiang Y."/>
            <person name="Adhikari A."/>
            <person name="Zheng C.-J."/>
            <person name="Schuster L."/>
            <person name="Cowan T.M."/>
            <person name="Smanski M.J."/>
            <person name="Chevrette M.G."/>
            <person name="De Carvalho L.P.S."/>
            <person name="Shen B."/>
        </authorList>
    </citation>
    <scope>NUCLEOTIDE SEQUENCE [LARGE SCALE GENOMIC DNA]</scope>
    <source>
        <strain evidence="1 2">NPDC053791</strain>
    </source>
</reference>
<gene>
    <name evidence="1" type="ORF">AB0L03_34380</name>
</gene>
<accession>A0ABV3J723</accession>
<sequence length="79" mass="8508">MSVFGSLKRAPAPPLGSVEQVEPCHCVCALAHHGMTHICAEEAYPDLALTLRVPALGSLSFPVCEACYDAASPRWHHRP</sequence>
<organism evidence="1 2">
    <name type="scientific">Streptomyces roseoverticillatus</name>
    <dbReference type="NCBI Taxonomy" id="66429"/>
    <lineage>
        <taxon>Bacteria</taxon>
        <taxon>Bacillati</taxon>
        <taxon>Actinomycetota</taxon>
        <taxon>Actinomycetes</taxon>
        <taxon>Kitasatosporales</taxon>
        <taxon>Streptomycetaceae</taxon>
        <taxon>Streptomyces</taxon>
    </lineage>
</organism>
<evidence type="ECO:0000313" key="2">
    <source>
        <dbReference type="Proteomes" id="UP001552479"/>
    </source>
</evidence>
<comment type="caution">
    <text evidence="1">The sequence shown here is derived from an EMBL/GenBank/DDBJ whole genome shotgun (WGS) entry which is preliminary data.</text>
</comment>
<keyword evidence="2" id="KW-1185">Reference proteome</keyword>
<dbReference type="RefSeq" id="WP_366090879.1">
    <property type="nucleotide sequence ID" value="NZ_JBFASG010000060.1"/>
</dbReference>
<dbReference type="EMBL" id="JBFASG010000060">
    <property type="protein sequence ID" value="MEV4927836.1"/>
    <property type="molecule type" value="Genomic_DNA"/>
</dbReference>
<protein>
    <submittedName>
        <fullName evidence="1">DUF6372 family protein</fullName>
    </submittedName>
</protein>
<dbReference type="Proteomes" id="UP001552479">
    <property type="component" value="Unassembled WGS sequence"/>
</dbReference>
<evidence type="ECO:0000313" key="1">
    <source>
        <dbReference type="EMBL" id="MEV4927836.1"/>
    </source>
</evidence>